<dbReference type="InterPro" id="IPR012337">
    <property type="entry name" value="RNaseH-like_sf"/>
</dbReference>
<proteinExistence type="predicted"/>
<dbReference type="Pfam" id="PF05970">
    <property type="entry name" value="PIF1"/>
    <property type="match status" value="1"/>
</dbReference>
<keyword evidence="2" id="KW-0547">Nucleotide-binding</keyword>
<dbReference type="Gene3D" id="3.30.420.10">
    <property type="entry name" value="Ribonuclease H-like superfamily/Ribonuclease H"/>
    <property type="match status" value="1"/>
</dbReference>
<dbReference type="InterPro" id="IPR051055">
    <property type="entry name" value="PIF1_helicase"/>
</dbReference>
<dbReference type="GO" id="GO:0000723">
    <property type="term" value="P:telomere maintenance"/>
    <property type="evidence" value="ECO:0007669"/>
    <property type="project" value="InterPro"/>
</dbReference>
<dbReference type="GO" id="GO:0003676">
    <property type="term" value="F:nucleic acid binding"/>
    <property type="evidence" value="ECO:0007669"/>
    <property type="project" value="InterPro"/>
</dbReference>
<dbReference type="SUPFAM" id="SSF53098">
    <property type="entry name" value="Ribonuclease H-like"/>
    <property type="match status" value="1"/>
</dbReference>
<dbReference type="InterPro" id="IPR003593">
    <property type="entry name" value="AAA+_ATPase"/>
</dbReference>
<organism evidence="2 3">
    <name type="scientific">Tessaracoccus oleiagri</name>
    <dbReference type="NCBI Taxonomy" id="686624"/>
    <lineage>
        <taxon>Bacteria</taxon>
        <taxon>Bacillati</taxon>
        <taxon>Actinomycetota</taxon>
        <taxon>Actinomycetes</taxon>
        <taxon>Propionibacteriales</taxon>
        <taxon>Propionibacteriaceae</taxon>
        <taxon>Tessaracoccus</taxon>
    </lineage>
</organism>
<evidence type="ECO:0000313" key="3">
    <source>
        <dbReference type="Proteomes" id="UP000199475"/>
    </source>
</evidence>
<dbReference type="InterPro" id="IPR036397">
    <property type="entry name" value="RNaseH_sf"/>
</dbReference>
<reference evidence="2 3" key="1">
    <citation type="submission" date="2016-10" db="EMBL/GenBank/DDBJ databases">
        <authorList>
            <person name="de Groot N.N."/>
        </authorList>
    </citation>
    <scope>NUCLEOTIDE SEQUENCE [LARGE SCALE GENOMIC DNA]</scope>
    <source>
        <strain evidence="2 3">CGMCC 1.9159</strain>
    </source>
</reference>
<gene>
    <name evidence="2" type="ORF">SAMN04488242_0353</name>
</gene>
<dbReference type="RefSeq" id="WP_093248392.1">
    <property type="nucleotide sequence ID" value="NZ_FNGP01000001.1"/>
</dbReference>
<dbReference type="FunFam" id="3.40.50.300:FF:001498">
    <property type="entry name" value="ATP-dependent DNA helicase"/>
    <property type="match status" value="1"/>
</dbReference>
<dbReference type="EMBL" id="FNGP01000001">
    <property type="protein sequence ID" value="SDL13109.1"/>
    <property type="molecule type" value="Genomic_DNA"/>
</dbReference>
<dbReference type="SUPFAM" id="SSF52540">
    <property type="entry name" value="P-loop containing nucleoside triphosphate hydrolases"/>
    <property type="match status" value="2"/>
</dbReference>
<feature type="domain" description="AAA+ ATPase" evidence="1">
    <location>
        <begin position="22"/>
        <end position="191"/>
    </location>
</feature>
<dbReference type="InterPro" id="IPR010285">
    <property type="entry name" value="DNA_helicase_pif1-like_DEAD"/>
</dbReference>
<dbReference type="InterPro" id="IPR036420">
    <property type="entry name" value="BRCT_dom_sf"/>
</dbReference>
<dbReference type="Proteomes" id="UP000199475">
    <property type="component" value="Unassembled WGS sequence"/>
</dbReference>
<evidence type="ECO:0000313" key="2">
    <source>
        <dbReference type="EMBL" id="SDL13109.1"/>
    </source>
</evidence>
<dbReference type="Gene3D" id="3.40.50.10190">
    <property type="entry name" value="BRCT domain"/>
    <property type="match status" value="1"/>
</dbReference>
<dbReference type="SMART" id="SM00382">
    <property type="entry name" value="AAA"/>
    <property type="match status" value="1"/>
</dbReference>
<protein>
    <submittedName>
        <fullName evidence="2">PIF1-like helicase</fullName>
    </submittedName>
</protein>
<accession>A0A1G9HJK8</accession>
<dbReference type="OrthoDB" id="9763659at2"/>
<dbReference type="Gene3D" id="3.40.50.300">
    <property type="entry name" value="P-loop containing nucleotide triphosphate hydrolases"/>
    <property type="match status" value="2"/>
</dbReference>
<dbReference type="InterPro" id="IPR027417">
    <property type="entry name" value="P-loop_NTPase"/>
</dbReference>
<evidence type="ECO:0000259" key="1">
    <source>
        <dbReference type="SMART" id="SM00382"/>
    </source>
</evidence>
<dbReference type="GO" id="GO:0006281">
    <property type="term" value="P:DNA repair"/>
    <property type="evidence" value="ECO:0007669"/>
    <property type="project" value="InterPro"/>
</dbReference>
<keyword evidence="2" id="KW-0378">Hydrolase</keyword>
<dbReference type="PANTHER" id="PTHR47642:SF6">
    <property type="entry name" value="ATP-DEPENDENT DNA HELICASE"/>
    <property type="match status" value="1"/>
</dbReference>
<dbReference type="AlphaFoldDB" id="A0A1G9HJK8"/>
<keyword evidence="3" id="KW-1185">Reference proteome</keyword>
<dbReference type="CDD" id="cd18809">
    <property type="entry name" value="SF1_C_RecD"/>
    <property type="match status" value="1"/>
</dbReference>
<dbReference type="GO" id="GO:0003678">
    <property type="term" value="F:DNA helicase activity"/>
    <property type="evidence" value="ECO:0007669"/>
    <property type="project" value="InterPro"/>
</dbReference>
<name>A0A1G9HJK8_9ACTN</name>
<keyword evidence="2" id="KW-0347">Helicase</keyword>
<dbReference type="STRING" id="686624.SAMN04488242_0353"/>
<keyword evidence="2" id="KW-0067">ATP-binding</keyword>
<dbReference type="PANTHER" id="PTHR47642">
    <property type="entry name" value="ATP-DEPENDENT DNA HELICASE"/>
    <property type="match status" value="1"/>
</dbReference>
<sequence>MTTQPSLELTDEFRAALAMLDAGRHLFLTGKAGTGKSTLIRHFMANTDRNVVVVAPTGIAALNVEGYTIHRLFSFVPGMTADDVRGDRYYPSRFAAALKALDTLIIDEASMVRADLFDALAAALERFGPHPGQPFGGVQIVLVGDLYQLPPVVTDGEGAHFTTRYGTPYFFSADAFAAHRFEVAQLTHVFRQAGDPRLTEILNAIREGTIDEDARAVLNSRTDPGFVAHDGEFWLTLTTTNRIATARNRAALDRLPGDPHVSHAVLTGELDQADPPTDLRLEYKVGAQVMLLVNDPLDRYVNGTLGTIAEIGTDDDGAPLVTITTSDGRRVRVGPYLWEVTRPVADWGRIRQEVVGTFKQLPFRLAWAITIHKSQGQTVDRLVVDLSGGTFAYGQLYVALSRCTSMAGLVLQRDVIPKDLKTDQRIRRFLASGTPAEEARPVYLGICSAGKEGPRTRPRPVELALVTEEGLEVTTLVNPESDLYESRSDYGICAPDVVAAPRLAEAWPALLEHLEGRVPVGVGIDRELEFIDFELKRCGVVAPMPLGIDLLPERLTVDERRALRAPTALERARAARAIARRLRPADPFASTFTGRDRSGYLLPRGAEPEAAVFPSTMTPDERAAWAEVVRSRALAATDELDPATVLLQGTRICFTGSVLDASGRALGRDEMERLARDRGLVPVANVSRTRCDVLVCAEVGTQSTKARKAAELGKPILAADRFLAWARN</sequence>